<evidence type="ECO:0000313" key="2">
    <source>
        <dbReference type="EMBL" id="JAC04276.1"/>
    </source>
</evidence>
<name>W8BSD3_CERCA</name>
<organism evidence="2">
    <name type="scientific">Ceratitis capitata</name>
    <name type="common">Mediterranean fruit fly</name>
    <name type="synonym">Tephritis capitata</name>
    <dbReference type="NCBI Taxonomy" id="7213"/>
    <lineage>
        <taxon>Eukaryota</taxon>
        <taxon>Metazoa</taxon>
        <taxon>Ecdysozoa</taxon>
        <taxon>Arthropoda</taxon>
        <taxon>Hexapoda</taxon>
        <taxon>Insecta</taxon>
        <taxon>Pterygota</taxon>
        <taxon>Neoptera</taxon>
        <taxon>Endopterygota</taxon>
        <taxon>Diptera</taxon>
        <taxon>Brachycera</taxon>
        <taxon>Muscomorpha</taxon>
        <taxon>Tephritoidea</taxon>
        <taxon>Tephritidae</taxon>
        <taxon>Ceratitis</taxon>
        <taxon>Ceratitis</taxon>
    </lineage>
</organism>
<feature type="compositionally biased region" description="Basic residues" evidence="1">
    <location>
        <begin position="34"/>
        <end position="51"/>
    </location>
</feature>
<proteinExistence type="evidence at transcript level"/>
<feature type="region of interest" description="Disordered" evidence="1">
    <location>
        <begin position="31"/>
        <end position="53"/>
    </location>
</feature>
<reference evidence="2" key="1">
    <citation type="submission" date="2013-07" db="EMBL/GenBank/DDBJ databases">
        <authorList>
            <person name="Geib S."/>
        </authorList>
    </citation>
    <scope>NUCLEOTIDE SEQUENCE</scope>
</reference>
<dbReference type="AlphaFoldDB" id="W8BSD3"/>
<dbReference type="EMBL" id="GAMC01002280">
    <property type="protein sequence ID" value="JAC04276.1"/>
    <property type="molecule type" value="mRNA"/>
</dbReference>
<sequence>MCSSTKVITNKYPPPLRALLVVERNIATQATACRHQRTQRRQHSQRQRRRHTPLDLSLIQQSFCFALPESRPAGKNGGHMTASPDQVFGALSIHSGICATKDDASHP</sequence>
<protein>
    <submittedName>
        <fullName evidence="2">Uncharacterized protein</fullName>
    </submittedName>
</protein>
<accession>W8BSD3</accession>
<reference evidence="2" key="2">
    <citation type="journal article" date="2014" name="BMC Genomics">
        <title>A genomic perspective to assessing quality of mass-reared SIT flies used in Mediterranean fruit fly (Ceratitis capitata) eradication in California.</title>
        <authorList>
            <person name="Calla B."/>
            <person name="Hall B."/>
            <person name="Hou S."/>
            <person name="Geib S.M."/>
        </authorList>
    </citation>
    <scope>NUCLEOTIDE SEQUENCE</scope>
</reference>
<evidence type="ECO:0000256" key="1">
    <source>
        <dbReference type="SAM" id="MobiDB-lite"/>
    </source>
</evidence>